<evidence type="ECO:0000313" key="4">
    <source>
        <dbReference type="Proteomes" id="UP000007799"/>
    </source>
</evidence>
<feature type="transmembrane region" description="Helical" evidence="2">
    <location>
        <begin position="18"/>
        <end position="40"/>
    </location>
</feature>
<accession>F2U9R8</accession>
<keyword evidence="2" id="KW-1133">Transmembrane helix</keyword>
<protein>
    <submittedName>
        <fullName evidence="3">Uncharacterized protein</fullName>
    </submittedName>
</protein>
<keyword evidence="4" id="KW-1185">Reference proteome</keyword>
<dbReference type="GeneID" id="16074704"/>
<feature type="region of interest" description="Disordered" evidence="1">
    <location>
        <begin position="51"/>
        <end position="86"/>
    </location>
</feature>
<sequence>MDGDSGALLPQLEGPARFAAFVAMGLLTGAIITCISRLLFGRCILSSSGDECSDDPIQHGPSGDGSDAQQAQQAQQDSTRSNLASTASSLPSAMASKCEHLEGGETGKAGKHIAATPTLTACSPTHDHYFHEQFQEHSLHRRRSVAAAAVTAGAIKTRSRTAAASPVALWSKASVPRRSTDVVASHDSNATYLIPLFRSTRH</sequence>
<keyword evidence="2" id="KW-0472">Membrane</keyword>
<evidence type="ECO:0000256" key="2">
    <source>
        <dbReference type="SAM" id="Phobius"/>
    </source>
</evidence>
<gene>
    <name evidence="3" type="ORF">PTSG_04808</name>
</gene>
<organism evidence="4">
    <name type="scientific">Salpingoeca rosetta (strain ATCC 50818 / BSB-021)</name>
    <dbReference type="NCBI Taxonomy" id="946362"/>
    <lineage>
        <taxon>Eukaryota</taxon>
        <taxon>Choanoflagellata</taxon>
        <taxon>Craspedida</taxon>
        <taxon>Salpingoecidae</taxon>
        <taxon>Salpingoeca</taxon>
    </lineage>
</organism>
<dbReference type="AlphaFoldDB" id="F2U9R8"/>
<reference evidence="3" key="1">
    <citation type="submission" date="2009-08" db="EMBL/GenBank/DDBJ databases">
        <title>Annotation of Salpingoeca rosetta.</title>
        <authorList>
            <consortium name="The Broad Institute Genome Sequencing Platform"/>
            <person name="Russ C."/>
            <person name="Cuomo C."/>
            <person name="Burger G."/>
            <person name="Gray M.W."/>
            <person name="Holland P.W.H."/>
            <person name="King N."/>
            <person name="Lang F.B.F."/>
            <person name="Roger A.J."/>
            <person name="Ruiz-Trillo I."/>
            <person name="Young S.K."/>
            <person name="Zeng Q."/>
            <person name="Gargeya S."/>
            <person name="Alvarado L."/>
            <person name="Berlin A."/>
            <person name="Chapman S.B."/>
            <person name="Chen Z."/>
            <person name="Freedman E."/>
            <person name="Gellesch M."/>
            <person name="Goldberg J."/>
            <person name="Griggs A."/>
            <person name="Gujja S."/>
            <person name="Heilman E."/>
            <person name="Heiman D."/>
            <person name="Howarth C."/>
            <person name="Mehta T."/>
            <person name="Neiman D."/>
            <person name="Pearson M."/>
            <person name="Roberts A."/>
            <person name="Saif S."/>
            <person name="Shea T."/>
            <person name="Shenoy N."/>
            <person name="Sisk P."/>
            <person name="Stolte C."/>
            <person name="Sykes S."/>
            <person name="White J."/>
            <person name="Yandava C."/>
            <person name="Haas B."/>
            <person name="Nusbaum C."/>
            <person name="Birren B."/>
        </authorList>
    </citation>
    <scope>NUCLEOTIDE SEQUENCE [LARGE SCALE GENOMIC DNA]</scope>
    <source>
        <strain evidence="3">ATCC 50818</strain>
    </source>
</reference>
<proteinExistence type="predicted"/>
<evidence type="ECO:0000313" key="3">
    <source>
        <dbReference type="EMBL" id="EGD73095.1"/>
    </source>
</evidence>
<dbReference type="KEGG" id="sre:PTSG_04808"/>
<evidence type="ECO:0000256" key="1">
    <source>
        <dbReference type="SAM" id="MobiDB-lite"/>
    </source>
</evidence>
<feature type="compositionally biased region" description="Low complexity" evidence="1">
    <location>
        <begin position="64"/>
        <end position="78"/>
    </location>
</feature>
<name>F2U9R8_SALR5</name>
<dbReference type="RefSeq" id="XP_004994126.1">
    <property type="nucleotide sequence ID" value="XM_004994069.1"/>
</dbReference>
<dbReference type="InParanoid" id="F2U9R8"/>
<dbReference type="Proteomes" id="UP000007799">
    <property type="component" value="Unassembled WGS sequence"/>
</dbReference>
<dbReference type="EMBL" id="GL832965">
    <property type="protein sequence ID" value="EGD73095.1"/>
    <property type="molecule type" value="Genomic_DNA"/>
</dbReference>
<keyword evidence="2" id="KW-0812">Transmembrane</keyword>